<dbReference type="OrthoDB" id="447290at2759"/>
<dbReference type="AlphaFoldDB" id="A0A0N0P820"/>
<accession>A0A0N0P820</accession>
<feature type="region of interest" description="Disordered" evidence="3">
    <location>
        <begin position="331"/>
        <end position="376"/>
    </location>
</feature>
<evidence type="ECO:0000313" key="5">
    <source>
        <dbReference type="EMBL" id="KPI89449.1"/>
    </source>
</evidence>
<feature type="region of interest" description="Disordered" evidence="3">
    <location>
        <begin position="960"/>
        <end position="980"/>
    </location>
</feature>
<dbReference type="PANTHER" id="PTHR13326:SF19">
    <property type="entry name" value="PSEUDOURIDINE SYNTHASE, PUTATIVE-RELATED"/>
    <property type="match status" value="1"/>
</dbReference>
<dbReference type="Pfam" id="PF01142">
    <property type="entry name" value="TruD"/>
    <property type="match status" value="1"/>
</dbReference>
<dbReference type="GO" id="GO:0003723">
    <property type="term" value="F:RNA binding"/>
    <property type="evidence" value="ECO:0007669"/>
    <property type="project" value="InterPro"/>
</dbReference>
<comment type="caution">
    <text evidence="5">The sequence shown here is derived from an EMBL/GenBank/DDBJ whole genome shotgun (WGS) entry which is preliminary data.</text>
</comment>
<dbReference type="InterPro" id="IPR011760">
    <property type="entry name" value="PsdUridine_synth_TruD_insert"/>
</dbReference>
<dbReference type="GO" id="GO:0009982">
    <property type="term" value="F:pseudouridine synthase activity"/>
    <property type="evidence" value="ECO:0007669"/>
    <property type="project" value="InterPro"/>
</dbReference>
<dbReference type="GO" id="GO:0005634">
    <property type="term" value="C:nucleus"/>
    <property type="evidence" value="ECO:0007669"/>
    <property type="project" value="TreeGrafter"/>
</dbReference>
<dbReference type="InterPro" id="IPR001656">
    <property type="entry name" value="PsdUridine_synth_TruD"/>
</dbReference>
<evidence type="ECO:0000259" key="4">
    <source>
        <dbReference type="PROSITE" id="PS50984"/>
    </source>
</evidence>
<evidence type="ECO:0000256" key="2">
    <source>
        <dbReference type="ARBA" id="ARBA00023235"/>
    </source>
</evidence>
<feature type="compositionally biased region" description="Polar residues" evidence="3">
    <location>
        <begin position="119"/>
        <end position="134"/>
    </location>
</feature>
<evidence type="ECO:0000313" key="6">
    <source>
        <dbReference type="Proteomes" id="UP000038009"/>
    </source>
</evidence>
<reference evidence="5 6" key="1">
    <citation type="journal article" date="2015" name="PLoS Pathog.">
        <title>Leptomonas seymouri: Adaptations to the Dixenous Life Cycle Analyzed by Genome Sequencing, Transcriptome Profiling and Co-infection with Leishmania donovani.</title>
        <authorList>
            <person name="Kraeva N."/>
            <person name="Butenko A."/>
            <person name="Hlavacova J."/>
            <person name="Kostygov A."/>
            <person name="Myskova J."/>
            <person name="Grybchuk D."/>
            <person name="Lestinova T."/>
            <person name="Votypka J."/>
            <person name="Volf P."/>
            <person name="Opperdoes F."/>
            <person name="Flegontov P."/>
            <person name="Lukes J."/>
            <person name="Yurchenko V."/>
        </authorList>
    </citation>
    <scope>NUCLEOTIDE SEQUENCE [LARGE SCALE GENOMIC DNA]</scope>
    <source>
        <strain evidence="5 6">ATCC 30220</strain>
    </source>
</reference>
<feature type="compositionally biased region" description="Basic and acidic residues" evidence="3">
    <location>
        <begin position="30"/>
        <end position="45"/>
    </location>
</feature>
<dbReference type="Gene3D" id="3.30.2350.20">
    <property type="entry name" value="TruD, catalytic domain"/>
    <property type="match status" value="2"/>
</dbReference>
<organism evidence="5 6">
    <name type="scientific">Leptomonas seymouri</name>
    <dbReference type="NCBI Taxonomy" id="5684"/>
    <lineage>
        <taxon>Eukaryota</taxon>
        <taxon>Discoba</taxon>
        <taxon>Euglenozoa</taxon>
        <taxon>Kinetoplastea</taxon>
        <taxon>Metakinetoplastina</taxon>
        <taxon>Trypanosomatida</taxon>
        <taxon>Trypanosomatidae</taxon>
        <taxon>Leishmaniinae</taxon>
        <taxon>Leptomonas</taxon>
    </lineage>
</organism>
<evidence type="ECO:0000256" key="3">
    <source>
        <dbReference type="SAM" id="MobiDB-lite"/>
    </source>
</evidence>
<name>A0A0N0P820_LEPSE</name>
<dbReference type="OMA" id="ICGKYAL"/>
<proteinExistence type="inferred from homology"/>
<keyword evidence="2" id="KW-0413">Isomerase</keyword>
<gene>
    <name evidence="5" type="ORF">ABL78_1413</name>
</gene>
<dbReference type="Proteomes" id="UP000038009">
    <property type="component" value="Unassembled WGS sequence"/>
</dbReference>
<sequence length="992" mass="110452">MEKLQQIDVLTYLLGRYPRPETVTAGATSEVEKSRLHKEQSKERALASSSFSPALPLGGNVKTTSTLNAAKPFTSKRKKLAALNARALPAKSWENAAPLDHGCSAWPPTDVRATSRLGSQCGFPSSPDSATQTEKGPLTPEKVVEQLAQQWLRKEREVQDKRAKADAAEEAAWQALLQHPPHLFADDAAVYARFGMGGYVSPSLPGFAGLFRQRWQDFHVTEMVVVTGNGTTGGSSTNNIAAALPQSAAQGAICDAVPLSRNFDFSIPPLPSALLCCADNAAERERGSYTDDAPDRSFFAVDVKQRIRELQTEKTREEDLAAVAKVLLQERPHRQRVAESSSNGGNKHEDSVVGVPPETSAKSTGTGRLPRASASCGEGGFDSSGRYFLQCTLHKQHIAHGNALASIAQTLRIHPRSISVAGIKDYVGDTVQRVRLENVSPASALAANRRFRQKRLKMTLSDFSYEAAPLSPGDLFGNHFRVVLRDVDVPASRLADAIAAFAENGFPNYYGCQRFSWFAGRQDAAFALLRQNWLAFAFLFLNFTGKDRSLRELLQRSKKYPHPAQDEYRRGVVRRLRKISIEPADLDVAPFLSCPSLSAPLTHADGRPFSEVEELICAQLREAYFDLNVQSRRLTAQRLSSYLWNQVLTLRLHHIGGKKVLDGDLVAPASIRQLSTDADDRKDWYHTFGERVCSENRHLYTIEDVVHPGFSFDAITLPANVVGAYYEQICGKYALDWMAQHSRSGLRDFREPPRPIIRKPLNLSYEYNVGARVLTLKFALERGCYANVALSEVMKSVRCIGSEEVTVLPLPDPLWDALGEEDPGYVTTLQDIYEGYEDGVGFTNDEAPVQRAKEAEVNVWDHKGPFFRPASEDPFKKAHRWGSQHLLRNSERREKEADDMKRMLFDRPLAKQLKEGEVDTYAGHIVPLPPNASARQVYAKVMKRKRRYAGAPRMVTRMKRSTSHIHRHDGGGGAKQLPSFQSLNKNSWNFTW</sequence>
<feature type="domain" description="TRUD" evidence="4">
    <location>
        <begin position="505"/>
        <end position="759"/>
    </location>
</feature>
<keyword evidence="6" id="KW-1185">Reference proteome</keyword>
<dbReference type="InterPro" id="IPR042214">
    <property type="entry name" value="TruD_catalytic"/>
</dbReference>
<evidence type="ECO:0000256" key="1">
    <source>
        <dbReference type="ARBA" id="ARBA00007953"/>
    </source>
</evidence>
<comment type="similarity">
    <text evidence="1">Belongs to the pseudouridine synthase TruD family.</text>
</comment>
<dbReference type="PROSITE" id="PS50984">
    <property type="entry name" value="TRUD"/>
    <property type="match status" value="1"/>
</dbReference>
<dbReference type="InterPro" id="IPR020103">
    <property type="entry name" value="PsdUridine_synth_cat_dom_sf"/>
</dbReference>
<dbReference type="PANTHER" id="PTHR13326">
    <property type="entry name" value="TRNA PSEUDOURIDINE SYNTHASE D"/>
    <property type="match status" value="1"/>
</dbReference>
<dbReference type="GO" id="GO:0001522">
    <property type="term" value="P:pseudouridine synthesis"/>
    <property type="evidence" value="ECO:0007669"/>
    <property type="project" value="InterPro"/>
</dbReference>
<feature type="region of interest" description="Disordered" evidence="3">
    <location>
        <begin position="119"/>
        <end position="138"/>
    </location>
</feature>
<protein>
    <recommendedName>
        <fullName evidence="4">TRUD domain-containing protein</fullName>
    </recommendedName>
</protein>
<dbReference type="EMBL" id="LJSK01000023">
    <property type="protein sequence ID" value="KPI89449.1"/>
    <property type="molecule type" value="Genomic_DNA"/>
</dbReference>
<feature type="region of interest" description="Disordered" evidence="3">
    <location>
        <begin position="23"/>
        <end position="53"/>
    </location>
</feature>
<dbReference type="SUPFAM" id="SSF55120">
    <property type="entry name" value="Pseudouridine synthase"/>
    <property type="match status" value="1"/>
</dbReference>
<dbReference type="VEuPathDB" id="TriTrypDB:Lsey_0023_0060"/>